<feature type="signal peptide" evidence="1">
    <location>
        <begin position="1"/>
        <end position="25"/>
    </location>
</feature>
<keyword evidence="4" id="KW-1185">Reference proteome</keyword>
<name>A0ABY1PYL9_9BURK</name>
<dbReference type="Proteomes" id="UP001158049">
    <property type="component" value="Unassembled WGS sequence"/>
</dbReference>
<dbReference type="RefSeq" id="WP_283441522.1">
    <property type="nucleotide sequence ID" value="NZ_FXUL01000003.1"/>
</dbReference>
<sequence>MKMLKKALLSLAFMTAAATSITASAAVVTDSIARNPDELISIAHWATFTHDIGSGYTPGSDRLLSAVLEVRLTDLLFNENYFITVGTGQLKTGSDVPNGTYNSAHGGEIVNFALNSASLADLATDGKISITVGTINPLSTFFFADSTLTAQVPEPLSIALMGIGFLGIGAARRKSAKNKAA</sequence>
<proteinExistence type="predicted"/>
<comment type="caution">
    <text evidence="3">The sequence shown here is derived from an EMBL/GenBank/DDBJ whole genome shotgun (WGS) entry which is preliminary data.</text>
</comment>
<accession>A0ABY1PYL9</accession>
<feature type="chain" id="PRO_5046642305" evidence="1">
    <location>
        <begin position="26"/>
        <end position="181"/>
    </location>
</feature>
<evidence type="ECO:0000313" key="3">
    <source>
        <dbReference type="EMBL" id="SMP53248.1"/>
    </source>
</evidence>
<evidence type="ECO:0000256" key="1">
    <source>
        <dbReference type="SAM" id="SignalP"/>
    </source>
</evidence>
<dbReference type="NCBIfam" id="TIGR02595">
    <property type="entry name" value="PEP_CTERM"/>
    <property type="match status" value="1"/>
</dbReference>
<dbReference type="EMBL" id="FXUL01000003">
    <property type="protein sequence ID" value="SMP53248.1"/>
    <property type="molecule type" value="Genomic_DNA"/>
</dbReference>
<keyword evidence="1" id="KW-0732">Signal</keyword>
<evidence type="ECO:0000313" key="4">
    <source>
        <dbReference type="Proteomes" id="UP001158049"/>
    </source>
</evidence>
<organism evidence="3 4">
    <name type="scientific">Noviherbaspirillum suwonense</name>
    <dbReference type="NCBI Taxonomy" id="1224511"/>
    <lineage>
        <taxon>Bacteria</taxon>
        <taxon>Pseudomonadati</taxon>
        <taxon>Pseudomonadota</taxon>
        <taxon>Betaproteobacteria</taxon>
        <taxon>Burkholderiales</taxon>
        <taxon>Oxalobacteraceae</taxon>
        <taxon>Noviherbaspirillum</taxon>
    </lineage>
</organism>
<feature type="domain" description="Ice-binding protein C-terminal" evidence="2">
    <location>
        <begin position="151"/>
        <end position="173"/>
    </location>
</feature>
<reference evidence="3 4" key="1">
    <citation type="submission" date="2017-05" db="EMBL/GenBank/DDBJ databases">
        <authorList>
            <person name="Varghese N."/>
            <person name="Submissions S."/>
        </authorList>
    </citation>
    <scope>NUCLEOTIDE SEQUENCE [LARGE SCALE GENOMIC DNA]</scope>
    <source>
        <strain evidence="3 4">DSM 26001</strain>
    </source>
</reference>
<protein>
    <submittedName>
        <fullName evidence="3">PEP-CTERM protein-sorting domain-containing protein</fullName>
    </submittedName>
</protein>
<gene>
    <name evidence="3" type="ORF">SAMN06295970_103259</name>
</gene>
<dbReference type="InterPro" id="IPR013424">
    <property type="entry name" value="Ice-binding_C"/>
</dbReference>
<evidence type="ECO:0000259" key="2">
    <source>
        <dbReference type="Pfam" id="PF07589"/>
    </source>
</evidence>
<dbReference type="Pfam" id="PF07589">
    <property type="entry name" value="PEP-CTERM"/>
    <property type="match status" value="1"/>
</dbReference>